<dbReference type="SUPFAM" id="SSF51679">
    <property type="entry name" value="Bacterial luciferase-like"/>
    <property type="match status" value="1"/>
</dbReference>
<dbReference type="AlphaFoldDB" id="A0A7S9WYR7"/>
<dbReference type="EMBL" id="CP049263">
    <property type="protein sequence ID" value="QPH98120.1"/>
    <property type="molecule type" value="Genomic_DNA"/>
</dbReference>
<evidence type="ECO:0000313" key="4">
    <source>
        <dbReference type="Proteomes" id="UP000594571"/>
    </source>
</evidence>
<dbReference type="GO" id="GO:0005829">
    <property type="term" value="C:cytosol"/>
    <property type="evidence" value="ECO:0007669"/>
    <property type="project" value="TreeGrafter"/>
</dbReference>
<dbReference type="Pfam" id="PF00296">
    <property type="entry name" value="Bac_luciferase"/>
    <property type="match status" value="1"/>
</dbReference>
<comment type="similarity">
    <text evidence="1">To bacterial alkanal monooxygenase alpha and beta chains.</text>
</comment>
<protein>
    <submittedName>
        <fullName evidence="3">LLM class flavin-dependent oxidoreductase</fullName>
    </submittedName>
</protein>
<dbReference type="NCBIfam" id="TIGR03558">
    <property type="entry name" value="oxido_grp_1"/>
    <property type="match status" value="1"/>
</dbReference>
<dbReference type="InterPro" id="IPR036661">
    <property type="entry name" value="Luciferase-like_sf"/>
</dbReference>
<accession>A0A7S9WYR7</accession>
<dbReference type="RefSeq" id="WP_107847530.1">
    <property type="nucleotide sequence ID" value="NZ_CP049263.1"/>
</dbReference>
<evidence type="ECO:0000259" key="2">
    <source>
        <dbReference type="Pfam" id="PF00296"/>
    </source>
</evidence>
<evidence type="ECO:0000256" key="1">
    <source>
        <dbReference type="ARBA" id="ARBA00007789"/>
    </source>
</evidence>
<dbReference type="InterPro" id="IPR019949">
    <property type="entry name" value="CmoO-like"/>
</dbReference>
<dbReference type="GO" id="GO:0016705">
    <property type="term" value="F:oxidoreductase activity, acting on paired donors, with incorporation or reduction of molecular oxygen"/>
    <property type="evidence" value="ECO:0007669"/>
    <property type="project" value="InterPro"/>
</dbReference>
<dbReference type="InterPro" id="IPR011251">
    <property type="entry name" value="Luciferase-like_dom"/>
</dbReference>
<dbReference type="PANTHER" id="PTHR30137:SF6">
    <property type="entry name" value="LUCIFERASE-LIKE MONOOXYGENASE"/>
    <property type="match status" value="1"/>
</dbReference>
<reference evidence="3 4" key="2">
    <citation type="journal article" date="2020" name="Microb. Genom.">
        <title>Analysis of complete Campylobacter concisus genomes identifies genomospecies features, secretion systems and novel plasmids and their association with severe ulcerative colitis.</title>
        <authorList>
            <person name="Liu F."/>
            <person name="Chen S."/>
            <person name="Luu L.D.W."/>
            <person name="Lee S.A."/>
            <person name="Tay A.C.Y."/>
            <person name="Wu R."/>
            <person name="Riordan S.M."/>
            <person name="Lan R."/>
            <person name="Liu L."/>
            <person name="Zhang L."/>
        </authorList>
    </citation>
    <scope>NUCLEOTIDE SEQUENCE [LARGE SCALE GENOMIC DNA]</scope>
    <source>
        <strain evidence="3 4">H16O-S1</strain>
    </source>
</reference>
<organism evidence="3 4">
    <name type="scientific">Campylobacter concisus</name>
    <dbReference type="NCBI Taxonomy" id="199"/>
    <lineage>
        <taxon>Bacteria</taxon>
        <taxon>Pseudomonadati</taxon>
        <taxon>Campylobacterota</taxon>
        <taxon>Epsilonproteobacteria</taxon>
        <taxon>Campylobacterales</taxon>
        <taxon>Campylobacteraceae</taxon>
        <taxon>Campylobacter</taxon>
    </lineage>
</organism>
<sequence length="346" mass="38570">MNLSILNLLPIKQGGDAKDAIDAAIRLAKFAEDIGIKRYWVAEHHNMQNLASSATQLIIAHILEHTKSLRVGSGGVMLPNHSPYSIAEQYATLETIFPNRVDLGLGRAPGTDQETAAVLRRGAREIEFDLQINELMDYFNAKRAVKAYPKVDKIPPIYILGSSIYSAYVAAEFGLPYAFASHFAPRALEKAVEIYRQNFKPSAFLSAPYVIAGANVIIAQSDELAKSLATTQTQFFLNVVTGEKEYLQPPKKDNDEVFAASCKRGAKAPHFGPIDFRQIELKNRERSVTEEMMACSFIGSKQSVKEQILEFQNILEVDEIMAQSFIFDEDAQFDSFRALKEIANEI</sequence>
<gene>
    <name evidence="3" type="ORF">CVS89_07665</name>
</gene>
<dbReference type="InterPro" id="IPR050766">
    <property type="entry name" value="Bact_Lucif_Oxidored"/>
</dbReference>
<evidence type="ECO:0000313" key="3">
    <source>
        <dbReference type="EMBL" id="QPH98120.1"/>
    </source>
</evidence>
<reference evidence="3 4" key="1">
    <citation type="journal article" date="2018" name="Emerg. Microbes Infect.">
        <title>Genomic analysis of oral Campylobacter concisus strains identified a potential bacterial molecular marker associated with active Crohn's disease.</title>
        <authorList>
            <person name="Liu F."/>
            <person name="Ma R."/>
            <person name="Tay C.Y.A."/>
            <person name="Octavia S."/>
            <person name="Lan R."/>
            <person name="Chung H.K.L."/>
            <person name="Riordan S.M."/>
            <person name="Grimm M.C."/>
            <person name="Leong R.W."/>
            <person name="Tanaka M.M."/>
            <person name="Connor S."/>
            <person name="Zhang L."/>
        </authorList>
    </citation>
    <scope>NUCLEOTIDE SEQUENCE [LARGE SCALE GENOMIC DNA]</scope>
    <source>
        <strain evidence="3 4">H16O-S1</strain>
    </source>
</reference>
<feature type="domain" description="Luciferase-like" evidence="2">
    <location>
        <begin position="10"/>
        <end position="313"/>
    </location>
</feature>
<dbReference type="Proteomes" id="UP000594571">
    <property type="component" value="Chromosome"/>
</dbReference>
<dbReference type="Gene3D" id="3.20.20.30">
    <property type="entry name" value="Luciferase-like domain"/>
    <property type="match status" value="1"/>
</dbReference>
<name>A0A7S9WYR7_9BACT</name>
<proteinExistence type="predicted"/>
<dbReference type="PANTHER" id="PTHR30137">
    <property type="entry name" value="LUCIFERASE-LIKE MONOOXYGENASE"/>
    <property type="match status" value="1"/>
</dbReference>